<keyword evidence="3" id="KW-1185">Reference proteome</keyword>
<feature type="compositionally biased region" description="Basic and acidic residues" evidence="1">
    <location>
        <begin position="807"/>
        <end position="821"/>
    </location>
</feature>
<comment type="caution">
    <text evidence="2">The sequence shown here is derived from an EMBL/GenBank/DDBJ whole genome shotgun (WGS) entry which is preliminary data.</text>
</comment>
<sequence>MERITHSALYASRGQVKPRMETRQQIPIPREPGEFRFGYQEFEGAPGLHLLRKILHTILPGAQYQFWWSVTEFQAKNQKAYVGVHTLSEYMGRCERTIRNTLNRFVERGLLLIEQDWILRAGQDGSYHAMRVRCKDFGPLYDMAYAYLYWTKSPDYVPPEREYAEFIQNHPHIRERVSGWARYQRLLKKAPGPQPRKPALGLPIRCRDIACPLCYQGEDSVHAELRLRAIDVLNARDIADYDKCQMRALWNKYLRDYPLYNRNLNVVKTYTSNSKLTETHEYSKTYDSNSNFENINFLANAIIREYQRLREKIAYSLSGNLSAAALAASSGVGFRIRSYQIYDNPEGSIHDFQTDEPASLQPRVPTSSDTQPLSNPNNGEAGPKQASKHKAGAPSKGVQQESKWTEERRQVSMWQDQHESWEVEEPEFERAGEEADTPDETTKRLFRPHTGELPPLEGAPTDDDQTNSDASAISASPDPTTQPSERALDPEREEVAPAPSQDSPNEQQPITEPMEASRQHACDGKLDENPFKALAAELFPDGERLYRPDLSGWQNAPRPEKTARNEQGTKPLEARPGGVDPRFLSGERQNLMPLRPLLQSDMDQRARSRKARTNSRESWKPAQLLPSSEERGKMIPREPLTHRLMLLGYQASERLYDTNPFSTQSMLANSMERLLICAREAGIEQRQDVIEQWLYNTVDHCIQMASHQKDLRARTDQGAVKPMPWFITALKNAILQASAALGRGELPPDVARVARDLPRAASGEALANPPAIKAHDETARADQPTAESPQAAQEQPDPVPNPSLPDKLADKEPAHEAKAQHIDNTMPMDHPSRISFPIPQRRKLSKRLVQAGVNENIDFMGSGCPDCGCVFLYHDPGDEPEAPHHCCHCRPSPAWSDEVQARVEDLLATPLDEIRTWLWQR</sequence>
<feature type="compositionally biased region" description="Low complexity" evidence="1">
    <location>
        <begin position="468"/>
        <end position="479"/>
    </location>
</feature>
<organism evidence="2 3">
    <name type="scientific">Ktedonospora formicarum</name>
    <dbReference type="NCBI Taxonomy" id="2778364"/>
    <lineage>
        <taxon>Bacteria</taxon>
        <taxon>Bacillati</taxon>
        <taxon>Chloroflexota</taxon>
        <taxon>Ktedonobacteria</taxon>
        <taxon>Ktedonobacterales</taxon>
        <taxon>Ktedonobacteraceae</taxon>
        <taxon>Ktedonospora</taxon>
    </lineage>
</organism>
<feature type="compositionally biased region" description="Polar residues" evidence="1">
    <location>
        <begin position="364"/>
        <end position="378"/>
    </location>
</feature>
<dbReference type="Proteomes" id="UP000612362">
    <property type="component" value="Unassembled WGS sequence"/>
</dbReference>
<feature type="region of interest" description="Disordered" evidence="1">
    <location>
        <begin position="542"/>
        <end position="621"/>
    </location>
</feature>
<dbReference type="RefSeq" id="WP_220197330.1">
    <property type="nucleotide sequence ID" value="NZ_BNJF01000003.1"/>
</dbReference>
<reference evidence="2" key="1">
    <citation type="submission" date="2020-10" db="EMBL/GenBank/DDBJ databases">
        <title>Taxonomic study of unclassified bacteria belonging to the class Ktedonobacteria.</title>
        <authorList>
            <person name="Yabe S."/>
            <person name="Wang C.M."/>
            <person name="Zheng Y."/>
            <person name="Sakai Y."/>
            <person name="Cavaletti L."/>
            <person name="Monciardini P."/>
            <person name="Donadio S."/>
        </authorList>
    </citation>
    <scope>NUCLEOTIDE SEQUENCE</scope>
    <source>
        <strain evidence="2">SOSP1-1</strain>
    </source>
</reference>
<feature type="compositionally biased region" description="Polar residues" evidence="1">
    <location>
        <begin position="500"/>
        <end position="510"/>
    </location>
</feature>
<feature type="compositionally biased region" description="Basic and acidic residues" evidence="1">
    <location>
        <begin position="403"/>
        <end position="421"/>
    </location>
</feature>
<feature type="compositionally biased region" description="Basic and acidic residues" evidence="1">
    <location>
        <begin position="515"/>
        <end position="528"/>
    </location>
</feature>
<dbReference type="AlphaFoldDB" id="A0A8J3I776"/>
<evidence type="ECO:0000313" key="2">
    <source>
        <dbReference type="EMBL" id="GHO48120.1"/>
    </source>
</evidence>
<feature type="compositionally biased region" description="Basic and acidic residues" evidence="1">
    <location>
        <begin position="486"/>
        <end position="495"/>
    </location>
</feature>
<evidence type="ECO:0000313" key="3">
    <source>
        <dbReference type="Proteomes" id="UP000612362"/>
    </source>
</evidence>
<accession>A0A8J3I776</accession>
<evidence type="ECO:0000256" key="1">
    <source>
        <dbReference type="SAM" id="MobiDB-lite"/>
    </source>
</evidence>
<feature type="region of interest" description="Disordered" evidence="1">
    <location>
        <begin position="347"/>
        <end position="528"/>
    </location>
</feature>
<proteinExistence type="predicted"/>
<gene>
    <name evidence="2" type="ORF">KSX_62830</name>
</gene>
<feature type="region of interest" description="Disordered" evidence="1">
    <location>
        <begin position="761"/>
        <end position="831"/>
    </location>
</feature>
<dbReference type="EMBL" id="BNJF01000003">
    <property type="protein sequence ID" value="GHO48120.1"/>
    <property type="molecule type" value="Genomic_DNA"/>
</dbReference>
<protein>
    <submittedName>
        <fullName evidence="2">Uncharacterized protein</fullName>
    </submittedName>
</protein>
<name>A0A8J3I776_9CHLR</name>